<protein>
    <submittedName>
        <fullName evidence="3">Capsid</fullName>
    </submittedName>
</protein>
<dbReference type="Pfam" id="PF02443">
    <property type="entry name" value="Circo_capsid"/>
    <property type="match status" value="1"/>
</dbReference>
<dbReference type="InterPro" id="IPR003383">
    <property type="entry name" value="Circovirus_capsid"/>
</dbReference>
<evidence type="ECO:0000256" key="1">
    <source>
        <dbReference type="ARBA" id="ARBA00010301"/>
    </source>
</evidence>
<dbReference type="GO" id="GO:0019069">
    <property type="term" value="P:viral capsid assembly"/>
    <property type="evidence" value="ECO:0007669"/>
    <property type="project" value="InterPro"/>
</dbReference>
<accession>A0A2K9LSM9</accession>
<reference evidence="3" key="1">
    <citation type="submission" date="2017-01" db="EMBL/GenBank/DDBJ databases">
        <title>High-throughput sequencing uncovers low homogeneity in the biogeography of single-stranded DNA viruses.</title>
        <authorList>
            <person name="Pearson V.M."/>
            <person name="Rokyta D.R."/>
        </authorList>
    </citation>
    <scope>NUCLEOTIDE SEQUENCE</scope>
</reference>
<proteinExistence type="inferred from homology"/>
<comment type="similarity">
    <text evidence="1">Belongs to the circoviridae capsid protein family.</text>
</comment>
<dbReference type="EMBL" id="KY487903">
    <property type="protein sequence ID" value="AUM61873.1"/>
    <property type="molecule type" value="Genomic_DNA"/>
</dbReference>
<name>A0A2K9LSM9_9VIRU</name>
<organism evidence="3">
    <name type="scientific">uncultured virus</name>
    <dbReference type="NCBI Taxonomy" id="340016"/>
    <lineage>
        <taxon>Viruses</taxon>
        <taxon>environmental samples</taxon>
    </lineage>
</organism>
<sequence>MVYRRRYNTRRRPRRYGRKKIYRRRFRRSTRTSKKGQKLYLFKRYVGTLGSLVINNINPTFAGYNFSLNDVPNYTEFTDLYDSYKINCIKVYFIPQMTSNVSLGTVNNAWASARFFSAIDYNDATAPTSIDDLRQYQSCKMTSIMRQHKRVIFKPKILDTSSYTLSPWMATSSPSTNYYGLKVGVEPMSSTSSTTMTFNIEAVFYMSFKQVK</sequence>
<evidence type="ECO:0000256" key="2">
    <source>
        <dbReference type="ARBA" id="ARBA00046863"/>
    </source>
</evidence>
<gene>
    <name evidence="3" type="primary">Cap</name>
</gene>
<comment type="subunit">
    <text evidence="2">Homomultimer. Assembles in the nucleus, presumably in an immature form, then migrates to the cytoplasm once assembled as mature virion. Interacts with Rep; this interaction relocates Rep into the nucleus.</text>
</comment>
<dbReference type="InterPro" id="IPR038652">
    <property type="entry name" value="Circovirus_capsid_sf"/>
</dbReference>
<dbReference type="Gene3D" id="2.60.120.950">
    <property type="entry name" value="Circovirus capsid protein"/>
    <property type="match status" value="1"/>
</dbReference>
<evidence type="ECO:0000313" key="3">
    <source>
        <dbReference type="EMBL" id="AUM61873.1"/>
    </source>
</evidence>